<evidence type="ECO:0000256" key="1">
    <source>
        <dbReference type="ARBA" id="ARBA00001964"/>
    </source>
</evidence>
<evidence type="ECO:0000256" key="2">
    <source>
        <dbReference type="ARBA" id="ARBA00023002"/>
    </source>
</evidence>
<dbReference type="InterPro" id="IPR050642">
    <property type="entry name" value="PDH_E1_Alpha_Subunit"/>
</dbReference>
<protein>
    <recommendedName>
        <fullName evidence="4">Dehydrogenase E1 component domain-containing protein</fullName>
    </recommendedName>
</protein>
<dbReference type="Gene3D" id="3.40.50.970">
    <property type="match status" value="1"/>
</dbReference>
<evidence type="ECO:0000256" key="3">
    <source>
        <dbReference type="ARBA" id="ARBA00023052"/>
    </source>
</evidence>
<dbReference type="PANTHER" id="PTHR11516">
    <property type="entry name" value="PYRUVATE DEHYDROGENASE E1 COMPONENT, ALPHA SUBUNIT BACTERIAL AND ORGANELLAR"/>
    <property type="match status" value="1"/>
</dbReference>
<evidence type="ECO:0000313" key="5">
    <source>
        <dbReference type="EMBL" id="SVC71968.1"/>
    </source>
</evidence>
<gene>
    <name evidence="5" type="ORF">METZ01_LOCUS324822</name>
</gene>
<feature type="domain" description="Dehydrogenase E1 component" evidence="4">
    <location>
        <begin position="2"/>
        <end position="294"/>
    </location>
</feature>
<dbReference type="AlphaFoldDB" id="A0A382PH01"/>
<reference evidence="5" key="1">
    <citation type="submission" date="2018-05" db="EMBL/GenBank/DDBJ databases">
        <authorList>
            <person name="Lanie J.A."/>
            <person name="Ng W.-L."/>
            <person name="Kazmierczak K.M."/>
            <person name="Andrzejewski T.M."/>
            <person name="Davidsen T.M."/>
            <person name="Wayne K.J."/>
            <person name="Tettelin H."/>
            <person name="Glass J.I."/>
            <person name="Rusch D."/>
            <person name="Podicherti R."/>
            <person name="Tsui H.-C.T."/>
            <person name="Winkler M.E."/>
        </authorList>
    </citation>
    <scope>NUCLEOTIDE SEQUENCE</scope>
</reference>
<dbReference type="GO" id="GO:0004739">
    <property type="term" value="F:pyruvate dehydrogenase (acetyl-transferring) activity"/>
    <property type="evidence" value="ECO:0007669"/>
    <property type="project" value="TreeGrafter"/>
</dbReference>
<dbReference type="EMBL" id="UINC01106948">
    <property type="protein sequence ID" value="SVC71968.1"/>
    <property type="molecule type" value="Genomic_DNA"/>
</dbReference>
<dbReference type="Pfam" id="PF00676">
    <property type="entry name" value="E1_dh"/>
    <property type="match status" value="1"/>
</dbReference>
<dbReference type="PANTHER" id="PTHR11516:SF60">
    <property type="entry name" value="PYRUVATE DEHYDROGENASE E1 COMPONENT SUBUNIT ALPHA"/>
    <property type="match status" value="1"/>
</dbReference>
<dbReference type="InterPro" id="IPR001017">
    <property type="entry name" value="DH_E1"/>
</dbReference>
<comment type="cofactor">
    <cofactor evidence="1">
        <name>thiamine diphosphate</name>
        <dbReference type="ChEBI" id="CHEBI:58937"/>
    </cofactor>
</comment>
<dbReference type="CDD" id="cd02000">
    <property type="entry name" value="TPP_E1_PDC_ADC_BCADC"/>
    <property type="match status" value="1"/>
</dbReference>
<keyword evidence="2" id="KW-0560">Oxidoreductase</keyword>
<keyword evidence="3" id="KW-0786">Thiamine pyrophosphate</keyword>
<accession>A0A382PH01</accession>
<organism evidence="5">
    <name type="scientific">marine metagenome</name>
    <dbReference type="NCBI Taxonomy" id="408172"/>
    <lineage>
        <taxon>unclassified sequences</taxon>
        <taxon>metagenomes</taxon>
        <taxon>ecological metagenomes</taxon>
    </lineage>
</organism>
<proteinExistence type="predicted"/>
<name>A0A382PH01_9ZZZZ</name>
<feature type="non-terminal residue" evidence="5">
    <location>
        <position position="1"/>
    </location>
</feature>
<dbReference type="SUPFAM" id="SSF52518">
    <property type="entry name" value="Thiamin diphosphate-binding fold (THDP-binding)"/>
    <property type="match status" value="1"/>
</dbReference>
<dbReference type="GO" id="GO:0006086">
    <property type="term" value="P:pyruvate decarboxylation to acetyl-CoA"/>
    <property type="evidence" value="ECO:0007669"/>
    <property type="project" value="TreeGrafter"/>
</dbReference>
<sequence>RKVEEKIVSEYVNQEMRCPVHLSIGQEAVSAAICANLNKSDQIVTAHRSHFHYLAKGGNLSKMISELYGKDTGCARGKGGSMHLIDINAGVIAAVPIVGSTIPIGVGLAWGNKLKNSKKIVVVFIGDGATEEGVFFESLNFASLHKLSVLFVCENNLYSVYTPLYKRQAKNRNIIKIANSFGIEGSRMDGNDVENIFYKTKKFISKIKKTGNPILLEFSTYRYLEHCGPNNDDNLNYRSKREIKYWKNKCPIETYKFKLEKNNLLSKNELDNFSNKINKEIDRSFNFAKNSKFPSGHTLKQHIYAK</sequence>
<evidence type="ECO:0000259" key="4">
    <source>
        <dbReference type="Pfam" id="PF00676"/>
    </source>
</evidence>
<dbReference type="InterPro" id="IPR029061">
    <property type="entry name" value="THDP-binding"/>
</dbReference>